<sequence>MGTPLVFLKGLVNSCSGNTGDSTNSLLFGHAPTPSHCKEWWLQKGFSIKRRVEALARMQGAFSGHQNGAFVGRWEQCGLKPYSVLRAYKRSDPTDTWYVSLLVGHRMPILVARVAVVVVALYTARVHVTVGLQRVGDGSIPPVPHPFRSCPIRTSHPSPS</sequence>
<evidence type="ECO:0000313" key="2">
    <source>
        <dbReference type="Proteomes" id="UP000481861"/>
    </source>
</evidence>
<organism evidence="1 2">
    <name type="scientific">Massariosphaeria phaeospora</name>
    <dbReference type="NCBI Taxonomy" id="100035"/>
    <lineage>
        <taxon>Eukaryota</taxon>
        <taxon>Fungi</taxon>
        <taxon>Dikarya</taxon>
        <taxon>Ascomycota</taxon>
        <taxon>Pezizomycotina</taxon>
        <taxon>Dothideomycetes</taxon>
        <taxon>Pleosporomycetidae</taxon>
        <taxon>Pleosporales</taxon>
        <taxon>Pleosporales incertae sedis</taxon>
        <taxon>Massariosphaeria</taxon>
    </lineage>
</organism>
<protein>
    <submittedName>
        <fullName evidence="1">Uncharacterized protein</fullName>
    </submittedName>
</protein>
<evidence type="ECO:0000313" key="1">
    <source>
        <dbReference type="EMBL" id="KAF2876634.1"/>
    </source>
</evidence>
<reference evidence="1 2" key="1">
    <citation type="submission" date="2020-01" db="EMBL/GenBank/DDBJ databases">
        <authorList>
            <consortium name="DOE Joint Genome Institute"/>
            <person name="Haridas S."/>
            <person name="Albert R."/>
            <person name="Binder M."/>
            <person name="Bloem J."/>
            <person name="Labutti K."/>
            <person name="Salamov A."/>
            <person name="Andreopoulos B."/>
            <person name="Baker S.E."/>
            <person name="Barry K."/>
            <person name="Bills G."/>
            <person name="Bluhm B.H."/>
            <person name="Cannon C."/>
            <person name="Castanera R."/>
            <person name="Culley D.E."/>
            <person name="Daum C."/>
            <person name="Ezra D."/>
            <person name="Gonzalez J.B."/>
            <person name="Henrissat B."/>
            <person name="Kuo A."/>
            <person name="Liang C."/>
            <person name="Lipzen A."/>
            <person name="Lutzoni F."/>
            <person name="Magnuson J."/>
            <person name="Mondo S."/>
            <person name="Nolan M."/>
            <person name="Ohm R."/>
            <person name="Pangilinan J."/>
            <person name="Park H.-J.H."/>
            <person name="Ramirez L."/>
            <person name="Alfaro M."/>
            <person name="Sun H."/>
            <person name="Tritt A."/>
            <person name="Yoshinaga Y."/>
            <person name="Zwiers L.-H.L."/>
            <person name="Turgeon B.G."/>
            <person name="Goodwin S.B."/>
            <person name="Spatafora J.W."/>
            <person name="Crous P.W."/>
            <person name="Grigoriev I.V."/>
        </authorList>
    </citation>
    <scope>NUCLEOTIDE SEQUENCE [LARGE SCALE GENOMIC DNA]</scope>
    <source>
        <strain evidence="1 2">CBS 611.86</strain>
    </source>
</reference>
<dbReference type="Proteomes" id="UP000481861">
    <property type="component" value="Unassembled WGS sequence"/>
</dbReference>
<dbReference type="AlphaFoldDB" id="A0A7C8ID36"/>
<comment type="caution">
    <text evidence="1">The sequence shown here is derived from an EMBL/GenBank/DDBJ whole genome shotgun (WGS) entry which is preliminary data.</text>
</comment>
<accession>A0A7C8ID36</accession>
<name>A0A7C8ID36_9PLEO</name>
<keyword evidence="2" id="KW-1185">Reference proteome</keyword>
<gene>
    <name evidence="1" type="ORF">BDV95DRAFT_561239</name>
</gene>
<dbReference type="EMBL" id="JAADJZ010000003">
    <property type="protein sequence ID" value="KAF2876634.1"/>
    <property type="molecule type" value="Genomic_DNA"/>
</dbReference>
<proteinExistence type="predicted"/>